<gene>
    <name evidence="1" type="ORF">SI65_05970</name>
</gene>
<sequence>MAAIHPNGELDGIVDRILAPLSQFLYLPALQQVLRELIDQLAPWLDPILLTEFVDFATALQLLKLGYNPANAGYGMWPFVMEIESRPYLRVILEPLFRDFFGFIAQKDNPNGLWAWLARRNDVVVQQLRVFEDAVEPTHWTGYAYGENEYNKWITDKTVDKNPAHNCSRVDYLVLNNLAEKGLPEIPVLDIPLDKFLKLAQEALENLIKEIQRQFSSEGYLRRWVDELGRNIEERFSLAGISILLGFPGEDSIRTFLDPAGPVDIITWAGNGAFKSLQKFAKIGEDSLVHMEDLLEDQIRSIDGVLKFWKWGPGKVLQNFAEYAGVPDSGAVTDTLRTILLVRDVSGELSQWIQSNGALKSFTKWAASTTPRFTIAERRILQKVRTEAGELLMWTYHPDGALKEFSKWSKSAADLSAKAADQVTITGQLEVTEWVEGTFHKASKWATSSVSGIAKAVDCILVQVRDVTGIFEQWQLDKGVVKVYSKWEKSAKDGAARAVDSVLLIERQGEKIVKNVF</sequence>
<comment type="caution">
    <text evidence="1">The sequence shown here is derived from an EMBL/GenBank/DDBJ whole genome shotgun (WGS) entry which is preliminary data.</text>
</comment>
<name>A0A1E3BEG1_ASPCR</name>
<keyword evidence="2" id="KW-1185">Reference proteome</keyword>
<reference evidence="1 2" key="1">
    <citation type="journal article" date="2016" name="BMC Genomics">
        <title>Comparative genomic and transcriptomic analyses of the Fuzhuan brick tea-fermentation fungus Aspergillus cristatus.</title>
        <authorList>
            <person name="Ge Y."/>
            <person name="Wang Y."/>
            <person name="Liu Y."/>
            <person name="Tan Y."/>
            <person name="Ren X."/>
            <person name="Zhang X."/>
            <person name="Hyde K.D."/>
            <person name="Liu Y."/>
            <person name="Liu Z."/>
        </authorList>
    </citation>
    <scope>NUCLEOTIDE SEQUENCE [LARGE SCALE GENOMIC DNA]</scope>
    <source>
        <strain evidence="1 2">GZAAS20.1005</strain>
    </source>
</reference>
<dbReference type="VEuPathDB" id="FungiDB:SI65_05970"/>
<proteinExistence type="predicted"/>
<dbReference type="EMBL" id="JXNT01000005">
    <property type="protein sequence ID" value="ODM19352.1"/>
    <property type="molecule type" value="Genomic_DNA"/>
</dbReference>
<dbReference type="AlphaFoldDB" id="A0A1E3BEG1"/>
<dbReference type="OrthoDB" id="5344006at2759"/>
<evidence type="ECO:0000313" key="2">
    <source>
        <dbReference type="Proteomes" id="UP000094569"/>
    </source>
</evidence>
<accession>A0A1E3BEG1</accession>
<organism evidence="1 2">
    <name type="scientific">Aspergillus cristatus</name>
    <name type="common">Chinese Fuzhuan brick tea-fermentation fungus</name>
    <name type="synonym">Eurotium cristatum</name>
    <dbReference type="NCBI Taxonomy" id="573508"/>
    <lineage>
        <taxon>Eukaryota</taxon>
        <taxon>Fungi</taxon>
        <taxon>Dikarya</taxon>
        <taxon>Ascomycota</taxon>
        <taxon>Pezizomycotina</taxon>
        <taxon>Eurotiomycetes</taxon>
        <taxon>Eurotiomycetidae</taxon>
        <taxon>Eurotiales</taxon>
        <taxon>Aspergillaceae</taxon>
        <taxon>Aspergillus</taxon>
        <taxon>Aspergillus subgen. Aspergillus</taxon>
    </lineage>
</organism>
<evidence type="ECO:0000313" key="1">
    <source>
        <dbReference type="EMBL" id="ODM19352.1"/>
    </source>
</evidence>
<dbReference type="Proteomes" id="UP000094569">
    <property type="component" value="Unassembled WGS sequence"/>
</dbReference>
<protein>
    <submittedName>
        <fullName evidence="1">Uncharacterized protein</fullName>
    </submittedName>
</protein>